<sequence>MWWVRIESKGLDDDDLVADGVESDQETKVDDELQEVPLQEGDDEPQVQLPTEYGLWACGKIMEFCSLFRVRCPRDGCMLYCLPPIVTELQQCWQVKFQCDDGHTTVFVTGEMERDKGSPHVTGQLYHAALCAGLSYTSVSSMLAAIRVHVPSEALLIDIYHLIPAMQSDAFHGKSSKSPSFQQQESFQRTLLGASWLLPRANNAYMSSNQI</sequence>
<evidence type="ECO:0000313" key="1">
    <source>
        <dbReference type="EMBL" id="KAL3689817.1"/>
    </source>
</evidence>
<gene>
    <name evidence="1" type="ORF">R1sor_016126</name>
</gene>
<comment type="caution">
    <text evidence="1">The sequence shown here is derived from an EMBL/GenBank/DDBJ whole genome shotgun (WGS) entry which is preliminary data.</text>
</comment>
<dbReference type="EMBL" id="JBJQOH010000004">
    <property type="protein sequence ID" value="KAL3689817.1"/>
    <property type="molecule type" value="Genomic_DNA"/>
</dbReference>
<dbReference type="Proteomes" id="UP001633002">
    <property type="component" value="Unassembled WGS sequence"/>
</dbReference>
<keyword evidence="2" id="KW-1185">Reference proteome</keyword>
<accession>A0ABD3HHB2</accession>
<dbReference type="AlphaFoldDB" id="A0ABD3HHB2"/>
<evidence type="ECO:0000313" key="2">
    <source>
        <dbReference type="Proteomes" id="UP001633002"/>
    </source>
</evidence>
<name>A0ABD3HHB2_9MARC</name>
<reference evidence="1 2" key="1">
    <citation type="submission" date="2024-09" db="EMBL/GenBank/DDBJ databases">
        <title>Chromosome-scale assembly of Riccia sorocarpa.</title>
        <authorList>
            <person name="Paukszto L."/>
        </authorList>
    </citation>
    <scope>NUCLEOTIDE SEQUENCE [LARGE SCALE GENOMIC DNA]</scope>
    <source>
        <strain evidence="1">LP-2024</strain>
        <tissue evidence="1">Aerial parts of the thallus</tissue>
    </source>
</reference>
<proteinExistence type="predicted"/>
<protein>
    <submittedName>
        <fullName evidence="1">Uncharacterized protein</fullName>
    </submittedName>
</protein>
<organism evidence="1 2">
    <name type="scientific">Riccia sorocarpa</name>
    <dbReference type="NCBI Taxonomy" id="122646"/>
    <lineage>
        <taxon>Eukaryota</taxon>
        <taxon>Viridiplantae</taxon>
        <taxon>Streptophyta</taxon>
        <taxon>Embryophyta</taxon>
        <taxon>Marchantiophyta</taxon>
        <taxon>Marchantiopsida</taxon>
        <taxon>Marchantiidae</taxon>
        <taxon>Marchantiales</taxon>
        <taxon>Ricciaceae</taxon>
        <taxon>Riccia</taxon>
    </lineage>
</organism>